<dbReference type="EMBL" id="FMAH01000036">
    <property type="protein sequence ID" value="SCB42087.1"/>
    <property type="molecule type" value="Genomic_DNA"/>
</dbReference>
<organism evidence="2 3">
    <name type="scientific">Rhizobium miluonense</name>
    <dbReference type="NCBI Taxonomy" id="411945"/>
    <lineage>
        <taxon>Bacteria</taxon>
        <taxon>Pseudomonadati</taxon>
        <taxon>Pseudomonadota</taxon>
        <taxon>Alphaproteobacteria</taxon>
        <taxon>Hyphomicrobiales</taxon>
        <taxon>Rhizobiaceae</taxon>
        <taxon>Rhizobium/Agrobacterium group</taxon>
        <taxon>Rhizobium</taxon>
    </lineage>
</organism>
<dbReference type="Proteomes" id="UP000199435">
    <property type="component" value="Unassembled WGS sequence"/>
</dbReference>
<feature type="domain" description="Transposase IS200-like" evidence="1">
    <location>
        <begin position="1"/>
        <end position="79"/>
    </location>
</feature>
<dbReference type="InterPro" id="IPR036515">
    <property type="entry name" value="Transposase_17_sf"/>
</dbReference>
<sequence length="96" mass="11290">CQIEEGHLMPDHVHMLISIPPKYSVAHIVGFLKGKTALYVANKYARKRRYKGYHFWARGYFVSTAGYDEQVVRRYIRNQEKADKASDFADLFNRSY</sequence>
<dbReference type="SUPFAM" id="SSF143422">
    <property type="entry name" value="Transposase IS200-like"/>
    <property type="match status" value="1"/>
</dbReference>
<name>A0A1C3WPZ1_9HYPH</name>
<dbReference type="Pfam" id="PF01797">
    <property type="entry name" value="Y1_Tnp"/>
    <property type="match status" value="1"/>
</dbReference>
<dbReference type="OrthoDB" id="9798161at2"/>
<dbReference type="GO" id="GO:0004803">
    <property type="term" value="F:transposase activity"/>
    <property type="evidence" value="ECO:0007669"/>
    <property type="project" value="InterPro"/>
</dbReference>
<dbReference type="PANTHER" id="PTHR33360">
    <property type="entry name" value="TRANSPOSASE FOR INSERTION SEQUENCE ELEMENT IS200"/>
    <property type="match status" value="1"/>
</dbReference>
<reference evidence="3" key="1">
    <citation type="submission" date="2016-08" db="EMBL/GenBank/DDBJ databases">
        <authorList>
            <person name="Varghese N."/>
            <person name="Submissions Spin"/>
        </authorList>
    </citation>
    <scope>NUCLEOTIDE SEQUENCE [LARGE SCALE GENOMIC DNA]</scope>
    <source>
        <strain evidence="3">HAMBI 2971</strain>
    </source>
</reference>
<dbReference type="GO" id="GO:0006313">
    <property type="term" value="P:DNA transposition"/>
    <property type="evidence" value="ECO:0007669"/>
    <property type="project" value="InterPro"/>
</dbReference>
<dbReference type="NCBIfam" id="NF033573">
    <property type="entry name" value="transpos_IS200"/>
    <property type="match status" value="1"/>
</dbReference>
<accession>A0A1C3WPZ1</accession>
<keyword evidence="3" id="KW-1185">Reference proteome</keyword>
<dbReference type="GO" id="GO:0003677">
    <property type="term" value="F:DNA binding"/>
    <property type="evidence" value="ECO:0007669"/>
    <property type="project" value="InterPro"/>
</dbReference>
<dbReference type="RefSeq" id="WP_092853938.1">
    <property type="nucleotide sequence ID" value="NZ_FMAH01000036.1"/>
</dbReference>
<evidence type="ECO:0000313" key="3">
    <source>
        <dbReference type="Proteomes" id="UP000199435"/>
    </source>
</evidence>
<dbReference type="SMART" id="SM01321">
    <property type="entry name" value="Y1_Tnp"/>
    <property type="match status" value="1"/>
</dbReference>
<evidence type="ECO:0000259" key="1">
    <source>
        <dbReference type="SMART" id="SM01321"/>
    </source>
</evidence>
<feature type="non-terminal residue" evidence="2">
    <location>
        <position position="1"/>
    </location>
</feature>
<proteinExistence type="predicted"/>
<evidence type="ECO:0000313" key="2">
    <source>
        <dbReference type="EMBL" id="SCB42087.1"/>
    </source>
</evidence>
<dbReference type="STRING" id="411945.GA0061102_10361"/>
<dbReference type="InterPro" id="IPR002686">
    <property type="entry name" value="Transposase_17"/>
</dbReference>
<dbReference type="AlphaFoldDB" id="A0A1C3WPZ1"/>
<dbReference type="PANTHER" id="PTHR33360:SF2">
    <property type="entry name" value="TRANSPOSASE FOR INSERTION SEQUENCE ELEMENT IS200"/>
    <property type="match status" value="1"/>
</dbReference>
<dbReference type="Gene3D" id="3.30.70.1290">
    <property type="entry name" value="Transposase IS200-like"/>
    <property type="match status" value="1"/>
</dbReference>
<gene>
    <name evidence="2" type="ORF">GA0061102_10361</name>
</gene>
<protein>
    <submittedName>
        <fullName evidence="2">Transposase IS200 like</fullName>
    </submittedName>
</protein>